<comment type="catalytic activity">
    <reaction evidence="1">
        <text>[E2 ubiquitin-conjugating enzyme]-S-ubiquitinyl-L-cysteine + [acceptor protein]-L-lysine = [E2 ubiquitin-conjugating enzyme]-L-cysteine + [acceptor protein]-N(6)-ubiquitinyl-L-lysine.</text>
        <dbReference type="EC" id="2.3.2.31"/>
    </reaction>
</comment>
<feature type="non-terminal residue" evidence="12">
    <location>
        <position position="1"/>
    </location>
</feature>
<dbReference type="EC" id="2.3.2.31" evidence="2"/>
<keyword evidence="13" id="KW-1185">Reference proteome</keyword>
<evidence type="ECO:0000256" key="4">
    <source>
        <dbReference type="ARBA" id="ARBA00022723"/>
    </source>
</evidence>
<gene>
    <name evidence="12" type="ORF">INT48_001333</name>
</gene>
<keyword evidence="7" id="KW-0833">Ubl conjugation pathway</keyword>
<keyword evidence="5" id="KW-0677">Repeat</keyword>
<evidence type="ECO:0000256" key="2">
    <source>
        <dbReference type="ARBA" id="ARBA00012251"/>
    </source>
</evidence>
<evidence type="ECO:0000259" key="10">
    <source>
        <dbReference type="PROSITE" id="PS50089"/>
    </source>
</evidence>
<sequence>MHNFLVKTNLKRSLYSSFRYLKISVSIIEKILEKRIYSITNILKRQSKPAMQAITNQLAVNNLESTNRTSASAPNNKRKRASFECVICLGDYKSHIPHGTDNCDHKVCRECIRKYFRKTLRDDRYQSYEHIQCPSQSCSQYFLTDDPSLHRFFSKNETIKWWDSAIKKAYITNKISCPMSGCRAIFEVDEKSLKQCTFTVCYECRRGFCSACQKSWHPGEVRIVNDEAELKKTLKEAEQNNWCCCPKCHGLVEKVGGCSTMKCSCGTYFCYRCGGRSDFHYCLNKCQNLSPERLK</sequence>
<evidence type="ECO:0000256" key="1">
    <source>
        <dbReference type="ARBA" id="ARBA00001798"/>
    </source>
</evidence>
<dbReference type="PROSITE" id="PS00518">
    <property type="entry name" value="ZF_RING_1"/>
    <property type="match status" value="1"/>
</dbReference>
<organism evidence="12 13">
    <name type="scientific">Thamnidium elegans</name>
    <dbReference type="NCBI Taxonomy" id="101142"/>
    <lineage>
        <taxon>Eukaryota</taxon>
        <taxon>Fungi</taxon>
        <taxon>Fungi incertae sedis</taxon>
        <taxon>Mucoromycota</taxon>
        <taxon>Mucoromycotina</taxon>
        <taxon>Mucoromycetes</taxon>
        <taxon>Mucorales</taxon>
        <taxon>Mucorineae</taxon>
        <taxon>Mucoraceae</taxon>
        <taxon>Thamnidium</taxon>
    </lineage>
</organism>
<dbReference type="PROSITE" id="PS51873">
    <property type="entry name" value="TRIAD"/>
    <property type="match status" value="1"/>
</dbReference>
<evidence type="ECO:0000256" key="7">
    <source>
        <dbReference type="ARBA" id="ARBA00022786"/>
    </source>
</evidence>
<dbReference type="Gene3D" id="1.20.120.1750">
    <property type="match status" value="1"/>
</dbReference>
<keyword evidence="8" id="KW-0862">Zinc</keyword>
<dbReference type="InterPro" id="IPR002867">
    <property type="entry name" value="IBR_dom"/>
</dbReference>
<dbReference type="InterPro" id="IPR018957">
    <property type="entry name" value="Znf_C3HC4_RING-type"/>
</dbReference>
<proteinExistence type="predicted"/>
<dbReference type="GO" id="GO:0008270">
    <property type="term" value="F:zinc ion binding"/>
    <property type="evidence" value="ECO:0007669"/>
    <property type="project" value="UniProtKB-KW"/>
</dbReference>
<dbReference type="PROSITE" id="PS50089">
    <property type="entry name" value="ZF_RING_2"/>
    <property type="match status" value="1"/>
</dbReference>
<dbReference type="SUPFAM" id="SSF57850">
    <property type="entry name" value="RING/U-box"/>
    <property type="match status" value="3"/>
</dbReference>
<evidence type="ECO:0000256" key="5">
    <source>
        <dbReference type="ARBA" id="ARBA00022737"/>
    </source>
</evidence>
<dbReference type="GO" id="GO:0016567">
    <property type="term" value="P:protein ubiquitination"/>
    <property type="evidence" value="ECO:0007669"/>
    <property type="project" value="InterPro"/>
</dbReference>
<reference evidence="12" key="1">
    <citation type="submission" date="2021-01" db="EMBL/GenBank/DDBJ databases">
        <title>Metabolic potential, ecology and presence of endohyphal bacteria is reflected in genomic diversity of Mucoromycotina.</title>
        <authorList>
            <person name="Muszewska A."/>
            <person name="Okrasinska A."/>
            <person name="Steczkiewicz K."/>
            <person name="Drgas O."/>
            <person name="Orlowska M."/>
            <person name="Perlinska-Lenart U."/>
            <person name="Aleksandrzak-Piekarczyk T."/>
            <person name="Szatraj K."/>
            <person name="Zielenkiewicz U."/>
            <person name="Pilsyk S."/>
            <person name="Malc E."/>
            <person name="Mieczkowski P."/>
            <person name="Kruszewska J.S."/>
            <person name="Biernat P."/>
            <person name="Pawlowska J."/>
        </authorList>
    </citation>
    <scope>NUCLEOTIDE SEQUENCE</scope>
    <source>
        <strain evidence="12">WA0000018081</strain>
    </source>
</reference>
<dbReference type="InterPro" id="IPR001841">
    <property type="entry name" value="Znf_RING"/>
</dbReference>
<dbReference type="InterPro" id="IPR044066">
    <property type="entry name" value="TRIAD_supradom"/>
</dbReference>
<keyword evidence="6 9" id="KW-0863">Zinc-finger</keyword>
<dbReference type="InterPro" id="IPR031127">
    <property type="entry name" value="E3_UB_ligase_RBR"/>
</dbReference>
<dbReference type="AlphaFoldDB" id="A0A8H7VV76"/>
<evidence type="ECO:0000313" key="12">
    <source>
        <dbReference type="EMBL" id="KAG2229898.1"/>
    </source>
</evidence>
<dbReference type="InterPro" id="IPR013083">
    <property type="entry name" value="Znf_RING/FYVE/PHD"/>
</dbReference>
<evidence type="ECO:0000256" key="3">
    <source>
        <dbReference type="ARBA" id="ARBA00022679"/>
    </source>
</evidence>
<dbReference type="EMBL" id="JAEPRE010000236">
    <property type="protein sequence ID" value="KAG2229898.1"/>
    <property type="molecule type" value="Genomic_DNA"/>
</dbReference>
<evidence type="ECO:0000313" key="13">
    <source>
        <dbReference type="Proteomes" id="UP000613177"/>
    </source>
</evidence>
<keyword evidence="3" id="KW-0808">Transferase</keyword>
<name>A0A8H7VV76_9FUNG</name>
<protein>
    <recommendedName>
        <fullName evidence="2">RBR-type E3 ubiquitin transferase</fullName>
        <ecNumber evidence="2">2.3.2.31</ecNumber>
    </recommendedName>
</protein>
<dbReference type="Pfam" id="PF00097">
    <property type="entry name" value="zf-C3HC4"/>
    <property type="match status" value="1"/>
</dbReference>
<dbReference type="Proteomes" id="UP000613177">
    <property type="component" value="Unassembled WGS sequence"/>
</dbReference>
<comment type="caution">
    <text evidence="12">The sequence shown here is derived from an EMBL/GenBank/DDBJ whole genome shotgun (WGS) entry which is preliminary data.</text>
</comment>
<accession>A0A8H7VV76</accession>
<evidence type="ECO:0000256" key="9">
    <source>
        <dbReference type="PROSITE-ProRule" id="PRU00175"/>
    </source>
</evidence>
<dbReference type="Gene3D" id="3.30.40.10">
    <property type="entry name" value="Zinc/RING finger domain, C3HC4 (zinc finger)"/>
    <property type="match status" value="1"/>
</dbReference>
<evidence type="ECO:0000259" key="11">
    <source>
        <dbReference type="PROSITE" id="PS51873"/>
    </source>
</evidence>
<evidence type="ECO:0000256" key="6">
    <source>
        <dbReference type="ARBA" id="ARBA00022771"/>
    </source>
</evidence>
<dbReference type="GO" id="GO:0061630">
    <property type="term" value="F:ubiquitin protein ligase activity"/>
    <property type="evidence" value="ECO:0007669"/>
    <property type="project" value="UniProtKB-EC"/>
</dbReference>
<evidence type="ECO:0000256" key="8">
    <source>
        <dbReference type="ARBA" id="ARBA00022833"/>
    </source>
</evidence>
<dbReference type="Pfam" id="PF01485">
    <property type="entry name" value="IBR"/>
    <property type="match status" value="1"/>
</dbReference>
<feature type="domain" description="RING-type" evidence="10">
    <location>
        <begin position="85"/>
        <end position="134"/>
    </location>
</feature>
<keyword evidence="4" id="KW-0479">Metal-binding</keyword>
<dbReference type="PANTHER" id="PTHR11685">
    <property type="entry name" value="RBR FAMILY RING FINGER AND IBR DOMAIN-CONTAINING"/>
    <property type="match status" value="1"/>
</dbReference>
<dbReference type="InterPro" id="IPR017907">
    <property type="entry name" value="Znf_RING_CS"/>
</dbReference>
<dbReference type="SMART" id="SM00647">
    <property type="entry name" value="IBR"/>
    <property type="match status" value="2"/>
</dbReference>
<feature type="domain" description="RING-type" evidence="11">
    <location>
        <begin position="81"/>
        <end position="286"/>
    </location>
</feature>